<dbReference type="PANTHER" id="PTHR10996:SF178">
    <property type="entry name" value="2-HYDROXYACID DEHYDROGENASE YGL185C-RELATED"/>
    <property type="match status" value="1"/>
</dbReference>
<dbReference type="Pfam" id="PF02826">
    <property type="entry name" value="2-Hacid_dh_C"/>
    <property type="match status" value="1"/>
</dbReference>
<keyword evidence="1" id="KW-0560">Oxidoreductase</keyword>
<dbReference type="InterPro" id="IPR006140">
    <property type="entry name" value="D-isomer_DH_NAD-bd"/>
</dbReference>
<feature type="domain" description="D-isomer specific 2-hydroxyacid dehydrogenase NAD-binding" evidence="3">
    <location>
        <begin position="103"/>
        <end position="288"/>
    </location>
</feature>
<dbReference type="CDD" id="cd12165">
    <property type="entry name" value="2-Hacid_dh_6"/>
    <property type="match status" value="1"/>
</dbReference>
<dbReference type="InterPro" id="IPR050223">
    <property type="entry name" value="D-isomer_2-hydroxyacid_DH"/>
</dbReference>
<dbReference type="GO" id="GO:0030267">
    <property type="term" value="F:glyoxylate reductase (NADPH) activity"/>
    <property type="evidence" value="ECO:0007669"/>
    <property type="project" value="TreeGrafter"/>
</dbReference>
<dbReference type="PANTHER" id="PTHR10996">
    <property type="entry name" value="2-HYDROXYACID DEHYDROGENASE-RELATED"/>
    <property type="match status" value="1"/>
</dbReference>
<evidence type="ECO:0000313" key="4">
    <source>
        <dbReference type="EMBL" id="KKL20186.1"/>
    </source>
</evidence>
<evidence type="ECO:0000256" key="1">
    <source>
        <dbReference type="ARBA" id="ARBA00023002"/>
    </source>
</evidence>
<dbReference type="EMBL" id="LAZR01038198">
    <property type="protein sequence ID" value="KKL20186.1"/>
    <property type="molecule type" value="Genomic_DNA"/>
</dbReference>
<accession>A0A0F9DR81</accession>
<comment type="caution">
    <text evidence="4">The sequence shown here is derived from an EMBL/GenBank/DDBJ whole genome shotgun (WGS) entry which is preliminary data.</text>
</comment>
<dbReference type="GO" id="GO:0005829">
    <property type="term" value="C:cytosol"/>
    <property type="evidence" value="ECO:0007669"/>
    <property type="project" value="TreeGrafter"/>
</dbReference>
<dbReference type="SUPFAM" id="SSF51735">
    <property type="entry name" value="NAD(P)-binding Rossmann-fold domains"/>
    <property type="match status" value="1"/>
</dbReference>
<proteinExistence type="predicted"/>
<protein>
    <recommendedName>
        <fullName evidence="3">D-isomer specific 2-hydroxyacid dehydrogenase NAD-binding domain-containing protein</fullName>
    </recommendedName>
</protein>
<dbReference type="InterPro" id="IPR036291">
    <property type="entry name" value="NAD(P)-bd_dom_sf"/>
</dbReference>
<sequence>MKIAFHGANAATFIPGFAELLDDAHDIAALSDGLDADGEAEAFAAADVVIGVRLTAAHPQFAARLYQLPGAGSDGIDPEALPQGCALCNCFGHENAIAEYVMAALLARHVPLAEADAQLRRGDWHYWAGGPAGLRSELGAQSIGIVGFGHIGKAIAARAAAFGMTVHVANRSAVSEPTLASSCTLDGVAGMMSRVDIVINTLPLTDQTRGLIDAAALAAMQPHGVIMNVGRGAVIDEDALYDALASRAIGGAIIDTWYVYPDAARASPLPAGRPFHDLPNVTMTPHMSGWTQGTVDRRRSTIAQNVNRLSAGRELLNRLR</sequence>
<dbReference type="AlphaFoldDB" id="A0A0F9DR81"/>
<evidence type="ECO:0000259" key="3">
    <source>
        <dbReference type="Pfam" id="PF02826"/>
    </source>
</evidence>
<organism evidence="4">
    <name type="scientific">marine sediment metagenome</name>
    <dbReference type="NCBI Taxonomy" id="412755"/>
    <lineage>
        <taxon>unclassified sequences</taxon>
        <taxon>metagenomes</taxon>
        <taxon>ecological metagenomes</taxon>
    </lineage>
</organism>
<dbReference type="Gene3D" id="3.40.50.720">
    <property type="entry name" value="NAD(P)-binding Rossmann-like Domain"/>
    <property type="match status" value="2"/>
</dbReference>
<gene>
    <name evidence="4" type="ORF">LCGC14_2457990</name>
</gene>
<dbReference type="SUPFAM" id="SSF52283">
    <property type="entry name" value="Formate/glycerate dehydrogenase catalytic domain-like"/>
    <property type="match status" value="1"/>
</dbReference>
<dbReference type="GO" id="GO:0051287">
    <property type="term" value="F:NAD binding"/>
    <property type="evidence" value="ECO:0007669"/>
    <property type="project" value="InterPro"/>
</dbReference>
<evidence type="ECO:0000256" key="2">
    <source>
        <dbReference type="ARBA" id="ARBA00023027"/>
    </source>
</evidence>
<keyword evidence="2" id="KW-0520">NAD</keyword>
<name>A0A0F9DR81_9ZZZZ</name>
<reference evidence="4" key="1">
    <citation type="journal article" date="2015" name="Nature">
        <title>Complex archaea that bridge the gap between prokaryotes and eukaryotes.</title>
        <authorList>
            <person name="Spang A."/>
            <person name="Saw J.H."/>
            <person name="Jorgensen S.L."/>
            <person name="Zaremba-Niedzwiedzka K."/>
            <person name="Martijn J."/>
            <person name="Lind A.E."/>
            <person name="van Eijk R."/>
            <person name="Schleper C."/>
            <person name="Guy L."/>
            <person name="Ettema T.J."/>
        </authorList>
    </citation>
    <scope>NUCLEOTIDE SEQUENCE</scope>
</reference>
<dbReference type="GO" id="GO:0016618">
    <property type="term" value="F:hydroxypyruvate reductase [NAD(P)H] activity"/>
    <property type="evidence" value="ECO:0007669"/>
    <property type="project" value="TreeGrafter"/>
</dbReference>